<feature type="compositionally biased region" description="Basic and acidic residues" evidence="1">
    <location>
        <begin position="232"/>
        <end position="245"/>
    </location>
</feature>
<proteinExistence type="predicted"/>
<dbReference type="PATRIC" id="fig|797209.4.peg.3437"/>
<evidence type="ECO:0000313" key="2">
    <source>
        <dbReference type="EMBL" id="EFW90974.1"/>
    </source>
</evidence>
<comment type="caution">
    <text evidence="2">The sequence shown here is derived from an EMBL/GenBank/DDBJ whole genome shotgun (WGS) entry which is preliminary data.</text>
</comment>
<name>E7QXH1_HALPU</name>
<accession>E7QXH1</accession>
<dbReference type="RefSeq" id="WP_007982017.1">
    <property type="nucleotide sequence ID" value="NZ_AEMG01000019.1"/>
</dbReference>
<dbReference type="Proteomes" id="UP000003751">
    <property type="component" value="Unassembled WGS sequence"/>
</dbReference>
<dbReference type="AlphaFoldDB" id="E7QXH1"/>
<sequence>MEHRVILAVAFCLVVASTAPTAATRHERPGIPEQQTQPGATHCFRDVTFRNTTFPAFGQNARNLHVEEAMSGALDGGTSDGALSVDIARMHAERICIGVKSTDDGAGVRLTFHDAVLKKTMLQGAEMRFERATADSISFRVPKRIGDRFRDQLGGNTTNDGGDDSGATPTPADGPVGDENRSGGPDVGDRPRDVGDVVNDTADESGDVDNRTDDLGNSTKRAGDGVDTVTDGAKDASDDLTDHLNDTTGNVTDAVDEGTDTVDNTTDGVGGGRTP</sequence>
<gene>
    <name evidence="2" type="ORF">ZOD2009_17548</name>
</gene>
<reference evidence="2 3" key="1">
    <citation type="journal article" date="2014" name="ISME J.">
        <title>Trehalose/2-sulfotrehalose biosynthesis and glycine-betaine uptake are widely spread mechanisms for osmoadaptation in the Halobacteriales.</title>
        <authorList>
            <person name="Youssef N.H."/>
            <person name="Savage-Ashlock K.N."/>
            <person name="McCully A.L."/>
            <person name="Luedtke B."/>
            <person name="Shaw E.I."/>
            <person name="Hoff W.D."/>
            <person name="Elshahed M.S."/>
        </authorList>
    </citation>
    <scope>NUCLEOTIDE SEQUENCE [LARGE SCALE GENOMIC DNA]</scope>
    <source>
        <strain evidence="2 3">DX253</strain>
    </source>
</reference>
<organism evidence="2 3">
    <name type="scientific">Haladaptatus paucihalophilus DX253</name>
    <dbReference type="NCBI Taxonomy" id="797209"/>
    <lineage>
        <taxon>Archaea</taxon>
        <taxon>Methanobacteriati</taxon>
        <taxon>Methanobacteriota</taxon>
        <taxon>Stenosarchaea group</taxon>
        <taxon>Halobacteria</taxon>
        <taxon>Halobacteriales</taxon>
        <taxon>Haladaptataceae</taxon>
        <taxon>Haladaptatus</taxon>
    </lineage>
</organism>
<dbReference type="EMBL" id="AEMG01000019">
    <property type="protein sequence ID" value="EFW90974.1"/>
    <property type="molecule type" value="Genomic_DNA"/>
</dbReference>
<evidence type="ECO:0000313" key="3">
    <source>
        <dbReference type="Proteomes" id="UP000003751"/>
    </source>
</evidence>
<evidence type="ECO:0000256" key="1">
    <source>
        <dbReference type="SAM" id="MobiDB-lite"/>
    </source>
</evidence>
<feature type="region of interest" description="Disordered" evidence="1">
    <location>
        <begin position="148"/>
        <end position="275"/>
    </location>
</feature>
<protein>
    <submittedName>
        <fullName evidence="2">Uncharacterized protein</fullName>
    </submittedName>
</protein>